<keyword evidence="7" id="KW-0472">Membrane</keyword>
<dbReference type="Proteomes" id="UP001501020">
    <property type="component" value="Unassembled WGS sequence"/>
</dbReference>
<sequence>MSLLEVTDLRVSFSTPDGVVRAVRGVSFEVDRGRTLGIVGESGSGKSVSTQTLMGLTPGARVSGQALFEGADLLTAGERRMRQIRGAEIAMIFQDPLSSLHPLYRVGRQIEEMIRAHEPDTDRRAARKRAVEMLGTVGIPQPAQRAEEYPHQFSGGMRQRAMIAMALALNPKLIIADEPTTALDATVQAQILDLMRRLQREYDTALIMITHDLGVIADMADDVLVMYGGKAAEKARRRPLYYRSHHPYTKGLLQSTPSAAAGADRLRPIPGQPPSLINIPSGCVFHPRCEYAMDRCVTDEPALDPVTGDDDPSHVSACWLPHEAVGLGEDAERLRHRAVEEGRVRARPAAAARGGAPEASGAVDAAAPGTEAPETEAPEKEAPEAGAEGEGGGGPRGGADAGEDDGTRGDGTRGDGGAG</sequence>
<dbReference type="Pfam" id="PF08352">
    <property type="entry name" value="oligo_HPY"/>
    <property type="match status" value="1"/>
</dbReference>
<reference evidence="11" key="1">
    <citation type="journal article" date="2019" name="Int. J. Syst. Evol. Microbiol.">
        <title>The Global Catalogue of Microorganisms (GCM) 10K type strain sequencing project: providing services to taxonomists for standard genome sequencing and annotation.</title>
        <authorList>
            <consortium name="The Broad Institute Genomics Platform"/>
            <consortium name="The Broad Institute Genome Sequencing Center for Infectious Disease"/>
            <person name="Wu L."/>
            <person name="Ma J."/>
        </authorList>
    </citation>
    <scope>NUCLEOTIDE SEQUENCE [LARGE SCALE GENOMIC DNA]</scope>
    <source>
        <strain evidence="11">JCM 13850</strain>
    </source>
</reference>
<dbReference type="InterPro" id="IPR003593">
    <property type="entry name" value="AAA+_ATPase"/>
</dbReference>
<comment type="similarity">
    <text evidence="2">Belongs to the ABC transporter superfamily.</text>
</comment>
<keyword evidence="11" id="KW-1185">Reference proteome</keyword>
<keyword evidence="3" id="KW-0813">Transport</keyword>
<accession>A0ABP5LY58</accession>
<dbReference type="InterPro" id="IPR050388">
    <property type="entry name" value="ABC_Ni/Peptide_Import"/>
</dbReference>
<evidence type="ECO:0000256" key="2">
    <source>
        <dbReference type="ARBA" id="ARBA00005417"/>
    </source>
</evidence>
<evidence type="ECO:0000256" key="5">
    <source>
        <dbReference type="ARBA" id="ARBA00022741"/>
    </source>
</evidence>
<evidence type="ECO:0000313" key="11">
    <source>
        <dbReference type="Proteomes" id="UP001501020"/>
    </source>
</evidence>
<proteinExistence type="inferred from homology"/>
<dbReference type="InterPro" id="IPR013563">
    <property type="entry name" value="Oligopep_ABC_C"/>
</dbReference>
<keyword evidence="5" id="KW-0547">Nucleotide-binding</keyword>
<evidence type="ECO:0000256" key="7">
    <source>
        <dbReference type="ARBA" id="ARBA00023136"/>
    </source>
</evidence>
<evidence type="ECO:0000256" key="6">
    <source>
        <dbReference type="ARBA" id="ARBA00022840"/>
    </source>
</evidence>
<organism evidence="10 11">
    <name type="scientific">Actinomadura napierensis</name>
    <dbReference type="NCBI Taxonomy" id="267854"/>
    <lineage>
        <taxon>Bacteria</taxon>
        <taxon>Bacillati</taxon>
        <taxon>Actinomycetota</taxon>
        <taxon>Actinomycetes</taxon>
        <taxon>Streptosporangiales</taxon>
        <taxon>Thermomonosporaceae</taxon>
        <taxon>Actinomadura</taxon>
    </lineage>
</organism>
<name>A0ABP5LY58_9ACTN</name>
<dbReference type="PROSITE" id="PS00211">
    <property type="entry name" value="ABC_TRANSPORTER_1"/>
    <property type="match status" value="1"/>
</dbReference>
<keyword evidence="6 10" id="KW-0067">ATP-binding</keyword>
<dbReference type="NCBIfam" id="TIGR01727">
    <property type="entry name" value="oligo_HPY"/>
    <property type="match status" value="1"/>
</dbReference>
<dbReference type="InterPro" id="IPR017871">
    <property type="entry name" value="ABC_transporter-like_CS"/>
</dbReference>
<dbReference type="RefSeq" id="WP_344274911.1">
    <property type="nucleotide sequence ID" value="NZ_BAAAMR010000064.1"/>
</dbReference>
<feature type="region of interest" description="Disordered" evidence="8">
    <location>
        <begin position="342"/>
        <end position="419"/>
    </location>
</feature>
<dbReference type="InterPro" id="IPR003439">
    <property type="entry name" value="ABC_transporter-like_ATP-bd"/>
</dbReference>
<dbReference type="PANTHER" id="PTHR43297:SF2">
    <property type="entry name" value="DIPEPTIDE TRANSPORT ATP-BINDING PROTEIN DPPD"/>
    <property type="match status" value="1"/>
</dbReference>
<comment type="caution">
    <text evidence="10">The sequence shown here is derived from an EMBL/GenBank/DDBJ whole genome shotgun (WGS) entry which is preliminary data.</text>
</comment>
<evidence type="ECO:0000256" key="1">
    <source>
        <dbReference type="ARBA" id="ARBA00004202"/>
    </source>
</evidence>
<evidence type="ECO:0000256" key="3">
    <source>
        <dbReference type="ARBA" id="ARBA00022448"/>
    </source>
</evidence>
<gene>
    <name evidence="10" type="ORF">GCM10009727_61380</name>
</gene>
<evidence type="ECO:0000259" key="9">
    <source>
        <dbReference type="PROSITE" id="PS50893"/>
    </source>
</evidence>
<feature type="compositionally biased region" description="Low complexity" evidence="8">
    <location>
        <begin position="347"/>
        <end position="372"/>
    </location>
</feature>
<protein>
    <submittedName>
        <fullName evidence="10">ABC transporter ATP-binding protein</fullName>
    </submittedName>
</protein>
<dbReference type="Pfam" id="PF00005">
    <property type="entry name" value="ABC_tran"/>
    <property type="match status" value="1"/>
</dbReference>
<dbReference type="CDD" id="cd03257">
    <property type="entry name" value="ABC_NikE_OppD_transporters"/>
    <property type="match status" value="1"/>
</dbReference>
<evidence type="ECO:0000313" key="10">
    <source>
        <dbReference type="EMBL" id="GAA2154347.1"/>
    </source>
</evidence>
<dbReference type="SUPFAM" id="SSF52540">
    <property type="entry name" value="P-loop containing nucleoside triphosphate hydrolases"/>
    <property type="match status" value="1"/>
</dbReference>
<evidence type="ECO:0000256" key="4">
    <source>
        <dbReference type="ARBA" id="ARBA00022475"/>
    </source>
</evidence>
<feature type="compositionally biased region" description="Gly residues" evidence="8">
    <location>
        <begin position="388"/>
        <end position="400"/>
    </location>
</feature>
<comment type="subcellular location">
    <subcellularLocation>
        <location evidence="1">Cell membrane</location>
        <topology evidence="1">Peripheral membrane protein</topology>
    </subcellularLocation>
</comment>
<evidence type="ECO:0000256" key="8">
    <source>
        <dbReference type="SAM" id="MobiDB-lite"/>
    </source>
</evidence>
<dbReference type="Gene3D" id="3.40.50.300">
    <property type="entry name" value="P-loop containing nucleotide triphosphate hydrolases"/>
    <property type="match status" value="1"/>
</dbReference>
<dbReference type="PROSITE" id="PS50893">
    <property type="entry name" value="ABC_TRANSPORTER_2"/>
    <property type="match status" value="1"/>
</dbReference>
<dbReference type="GO" id="GO:0005524">
    <property type="term" value="F:ATP binding"/>
    <property type="evidence" value="ECO:0007669"/>
    <property type="project" value="UniProtKB-KW"/>
</dbReference>
<dbReference type="SMART" id="SM00382">
    <property type="entry name" value="AAA"/>
    <property type="match status" value="1"/>
</dbReference>
<dbReference type="PANTHER" id="PTHR43297">
    <property type="entry name" value="OLIGOPEPTIDE TRANSPORT ATP-BINDING PROTEIN APPD"/>
    <property type="match status" value="1"/>
</dbReference>
<dbReference type="InterPro" id="IPR027417">
    <property type="entry name" value="P-loop_NTPase"/>
</dbReference>
<keyword evidence="4" id="KW-1003">Cell membrane</keyword>
<dbReference type="EMBL" id="BAAAMR010000064">
    <property type="protein sequence ID" value="GAA2154347.1"/>
    <property type="molecule type" value="Genomic_DNA"/>
</dbReference>
<feature type="domain" description="ABC transporter" evidence="9">
    <location>
        <begin position="4"/>
        <end position="253"/>
    </location>
</feature>